<evidence type="ECO:0000313" key="8">
    <source>
        <dbReference type="Proteomes" id="UP000278143"/>
    </source>
</evidence>
<evidence type="ECO:0000256" key="5">
    <source>
        <dbReference type="SAM" id="MobiDB-lite"/>
    </source>
</evidence>
<organism evidence="7 8">
    <name type="scientific">Syncephalis pseudoplumigaleata</name>
    <dbReference type="NCBI Taxonomy" id="1712513"/>
    <lineage>
        <taxon>Eukaryota</taxon>
        <taxon>Fungi</taxon>
        <taxon>Fungi incertae sedis</taxon>
        <taxon>Zoopagomycota</taxon>
        <taxon>Zoopagomycotina</taxon>
        <taxon>Zoopagomycetes</taxon>
        <taxon>Zoopagales</taxon>
        <taxon>Piptocephalidaceae</taxon>
        <taxon>Syncephalis</taxon>
    </lineage>
</organism>
<evidence type="ECO:0000313" key="7">
    <source>
        <dbReference type="EMBL" id="RKP22324.1"/>
    </source>
</evidence>
<dbReference type="InterPro" id="IPR001650">
    <property type="entry name" value="Helicase_C-like"/>
</dbReference>
<dbReference type="GO" id="GO:0004386">
    <property type="term" value="F:helicase activity"/>
    <property type="evidence" value="ECO:0007669"/>
    <property type="project" value="UniProtKB-KW"/>
</dbReference>
<feature type="compositionally biased region" description="Low complexity" evidence="5">
    <location>
        <begin position="353"/>
        <end position="364"/>
    </location>
</feature>
<dbReference type="SMART" id="SM00490">
    <property type="entry name" value="HELICc"/>
    <property type="match status" value="1"/>
</dbReference>
<dbReference type="GO" id="GO:0055087">
    <property type="term" value="C:Ski complex"/>
    <property type="evidence" value="ECO:0007669"/>
    <property type="project" value="TreeGrafter"/>
</dbReference>
<proteinExistence type="predicted"/>
<dbReference type="InterPro" id="IPR027417">
    <property type="entry name" value="P-loop_NTPase"/>
</dbReference>
<dbReference type="GO" id="GO:0016787">
    <property type="term" value="F:hydrolase activity"/>
    <property type="evidence" value="ECO:0007669"/>
    <property type="project" value="UniProtKB-KW"/>
</dbReference>
<keyword evidence="2 7" id="KW-0378">Hydrolase</keyword>
<evidence type="ECO:0000256" key="1">
    <source>
        <dbReference type="ARBA" id="ARBA00022741"/>
    </source>
</evidence>
<dbReference type="Gene3D" id="3.40.50.300">
    <property type="entry name" value="P-loop containing nucleotide triphosphate hydrolases"/>
    <property type="match status" value="1"/>
</dbReference>
<dbReference type="EMBL" id="KZ992255">
    <property type="protein sequence ID" value="RKP22324.1"/>
    <property type="molecule type" value="Genomic_DNA"/>
</dbReference>
<dbReference type="OrthoDB" id="64767at2759"/>
<evidence type="ECO:0000259" key="6">
    <source>
        <dbReference type="PROSITE" id="PS51194"/>
    </source>
</evidence>
<dbReference type="PROSITE" id="PS51194">
    <property type="entry name" value="HELICASE_CTER"/>
    <property type="match status" value="1"/>
</dbReference>
<dbReference type="SUPFAM" id="SSF52540">
    <property type="entry name" value="P-loop containing nucleoside triphosphate hydrolases"/>
    <property type="match status" value="1"/>
</dbReference>
<evidence type="ECO:0000256" key="3">
    <source>
        <dbReference type="ARBA" id="ARBA00022806"/>
    </source>
</evidence>
<dbReference type="InterPro" id="IPR050699">
    <property type="entry name" value="RNA-DNA_Helicase"/>
</dbReference>
<dbReference type="Pfam" id="PF00271">
    <property type="entry name" value="Helicase_C"/>
    <property type="match status" value="1"/>
</dbReference>
<feature type="domain" description="Helicase C-terminal" evidence="6">
    <location>
        <begin position="33"/>
        <end position="227"/>
    </location>
</feature>
<dbReference type="AlphaFoldDB" id="A0A4P9YRG8"/>
<keyword evidence="8" id="KW-1185">Reference proteome</keyword>
<keyword evidence="3" id="KW-0347">Helicase</keyword>
<gene>
    <name evidence="7" type="ORF">SYNPS1DRAFT_32094</name>
</gene>
<reference evidence="8" key="1">
    <citation type="journal article" date="2018" name="Nat. Microbiol.">
        <title>Leveraging single-cell genomics to expand the fungal tree of life.</title>
        <authorList>
            <person name="Ahrendt S.R."/>
            <person name="Quandt C.A."/>
            <person name="Ciobanu D."/>
            <person name="Clum A."/>
            <person name="Salamov A."/>
            <person name="Andreopoulos B."/>
            <person name="Cheng J.F."/>
            <person name="Woyke T."/>
            <person name="Pelin A."/>
            <person name="Henrissat B."/>
            <person name="Reynolds N.K."/>
            <person name="Benny G.L."/>
            <person name="Smith M.E."/>
            <person name="James T.Y."/>
            <person name="Grigoriev I.V."/>
        </authorList>
    </citation>
    <scope>NUCLEOTIDE SEQUENCE [LARGE SCALE GENOMIC DNA]</scope>
    <source>
        <strain evidence="8">Benny S71-1</strain>
    </source>
</reference>
<dbReference type="GO" id="GO:0070478">
    <property type="term" value="P:nuclear-transcribed mRNA catabolic process, 3'-5' exonucleolytic nonsense-mediated decay"/>
    <property type="evidence" value="ECO:0007669"/>
    <property type="project" value="TreeGrafter"/>
</dbReference>
<evidence type="ECO:0000256" key="4">
    <source>
        <dbReference type="ARBA" id="ARBA00022840"/>
    </source>
</evidence>
<keyword evidence="1" id="KW-0547">Nucleotide-binding</keyword>
<dbReference type="CDD" id="cd18795">
    <property type="entry name" value="SF2_C_Ski2"/>
    <property type="match status" value="1"/>
</dbReference>
<dbReference type="Proteomes" id="UP000278143">
    <property type="component" value="Unassembled WGS sequence"/>
</dbReference>
<feature type="region of interest" description="Disordered" evidence="5">
    <location>
        <begin position="353"/>
        <end position="373"/>
    </location>
</feature>
<dbReference type="GO" id="GO:0005524">
    <property type="term" value="F:ATP binding"/>
    <property type="evidence" value="ECO:0007669"/>
    <property type="project" value="UniProtKB-KW"/>
</dbReference>
<dbReference type="InterPro" id="IPR048392">
    <property type="entry name" value="MTR4-like_stalk"/>
</dbReference>
<sequence>MWVHLAGFLNKKKLLPAVIFSFSKRKCEEYAGALTNLDLCTSTEKSEIHVFIERSTMRLRGKSMAYGWMEGAMVLRMKELLSRGIAVHHGGLLPIIKEARASGGTHAARVANTPMHQIVEILFARGLVKVLFATETFAMGVNMPARTVVFSGIRKHDGKSFRDLLPGEYTQMSGRAGRRGLDKTGKVIIATGQDIPETVTLNQMILGTPMKLESQFRLTYNMILNLLRVEALKVEEMIKYSFSENASQRELPEQQRLFAQSEKDLHALSKLDCTICLPDIYDYYDISSRVITLGHALQERIVFSPAGSKALSAGRVVLINNSAATASLLSSSKTGRSRFYVCLILTSRERLEQQQSHQHQHQQQTDGAEDGLAPVPVTSVFTPNAAEAEGIVQTLPFTDIGLIAKQVIKLDVDLIMSKRGEMEVARVVQQLVRYAEEVTAATHT</sequence>
<protein>
    <submittedName>
        <fullName evidence="7">P-loop containing nucleoside triphosphate hydrolase protein</fullName>
    </submittedName>
</protein>
<name>A0A4P9YRG8_9FUNG</name>
<accession>A0A4P9YRG8</accession>
<dbReference type="Pfam" id="PF21408">
    <property type="entry name" value="MTR4-like_stalk"/>
    <property type="match status" value="1"/>
</dbReference>
<keyword evidence="4" id="KW-0067">ATP-binding</keyword>
<dbReference type="Gene3D" id="1.20.1500.20">
    <property type="match status" value="1"/>
</dbReference>
<evidence type="ECO:0000256" key="2">
    <source>
        <dbReference type="ARBA" id="ARBA00022801"/>
    </source>
</evidence>
<dbReference type="PANTHER" id="PTHR12131:SF1">
    <property type="entry name" value="ATP-DEPENDENT RNA HELICASE SUPV3L1, MITOCHONDRIAL-RELATED"/>
    <property type="match status" value="1"/>
</dbReference>
<dbReference type="PANTHER" id="PTHR12131">
    <property type="entry name" value="ATP-DEPENDENT RNA AND DNA HELICASE"/>
    <property type="match status" value="1"/>
</dbReference>